<comment type="caution">
    <text evidence="2">The sequence shown here is derived from an EMBL/GenBank/DDBJ whole genome shotgun (WGS) entry which is preliminary data.</text>
</comment>
<feature type="region of interest" description="Disordered" evidence="1">
    <location>
        <begin position="864"/>
        <end position="900"/>
    </location>
</feature>
<reference evidence="2" key="1">
    <citation type="submission" date="2021-08" db="EMBL/GenBank/DDBJ databases">
        <title>WGS assembly of Ceratopteris richardii.</title>
        <authorList>
            <person name="Marchant D.B."/>
            <person name="Chen G."/>
            <person name="Jenkins J."/>
            <person name="Shu S."/>
            <person name="Leebens-Mack J."/>
            <person name="Grimwood J."/>
            <person name="Schmutz J."/>
            <person name="Soltis P."/>
            <person name="Soltis D."/>
            <person name="Chen Z.-H."/>
        </authorList>
    </citation>
    <scope>NUCLEOTIDE SEQUENCE</scope>
    <source>
        <strain evidence="2">Whitten #5841</strain>
        <tissue evidence="2">Leaf</tissue>
    </source>
</reference>
<dbReference type="OrthoDB" id="1925835at2759"/>
<dbReference type="EMBL" id="CM035418">
    <property type="protein sequence ID" value="KAH7421020.1"/>
    <property type="molecule type" value="Genomic_DNA"/>
</dbReference>
<dbReference type="AlphaFoldDB" id="A0A8T2TEQ2"/>
<feature type="compositionally biased region" description="Basic and acidic residues" evidence="1">
    <location>
        <begin position="425"/>
        <end position="435"/>
    </location>
</feature>
<name>A0A8T2TEQ2_CERRI</name>
<keyword evidence="3" id="KW-1185">Reference proteome</keyword>
<organism evidence="2 3">
    <name type="scientific">Ceratopteris richardii</name>
    <name type="common">Triangle waterfern</name>
    <dbReference type="NCBI Taxonomy" id="49495"/>
    <lineage>
        <taxon>Eukaryota</taxon>
        <taxon>Viridiplantae</taxon>
        <taxon>Streptophyta</taxon>
        <taxon>Embryophyta</taxon>
        <taxon>Tracheophyta</taxon>
        <taxon>Polypodiopsida</taxon>
        <taxon>Polypodiidae</taxon>
        <taxon>Polypodiales</taxon>
        <taxon>Pteridineae</taxon>
        <taxon>Pteridaceae</taxon>
        <taxon>Parkerioideae</taxon>
        <taxon>Ceratopteris</taxon>
    </lineage>
</organism>
<dbReference type="PANTHER" id="PTHR33318:SF7">
    <property type="entry name" value="PROTEIN JASON"/>
    <property type="match status" value="1"/>
</dbReference>
<sequence>MGWFFGCFGCRSKKNLKHQPPISPVPRQQQVILFFCILNVFLHLLHFSPEIRTSLFLPFQRSQCKASLPQTSGIPNKAFSARKGSNNQDLSVAPQVSSSAAVRYVSETYLHGEPCTQVPEKEQKARPWHQLDDLEKELNDLCKKIQVESEDVDKIKGQVGFVKSHGSLSKSLAELTSAERQEGHQSGKAQQGNQLSRFAPAASPIDRISPQKEIKDGSSKAVSFDCAHASESAVFNGIQIHNIISKPTESSENRLQRKQDSPDFGYQLGAASTKALSRCQALPPQNYANTGSFHLNKSQGVLTPELEKGPNSSHHTQKMECSTECKDGSFADAYQEENSLIKKRRFAVNSSTTPSPSVVTQPTARNSVGHNLLCQKRLKFSSSGEQEKGSFFSQSNSVPLHFFHCDSLSPIKESSALSVDTDSESNGHSDYDSTSRRKSRSPSLVSQGKSVTFASTNEEYTTEFSYSHEGEVSEESYINSTSIDDINEGLEVASTDSEETLSDLSPDHCVSPPLMPIKETQSTRLMNCGKMGGFSASQTTQKHNDFVSDKRFPTNRGVNQRHVLRYDIEEELDDDDDDATELFADALSNVSTECSEREYRTWEHRHTDSMDSVSAVIGHSTDDIDTPPKLPHHISTPNMNILGKGMGRVRSKPVSSVLTPVENVSQWKQLKARDQNQNIGTYTATKTGNTYDSRSEILGAINLKKSDNHVAGFTPAANASLSHWISASPGKIRDENTISSRIPSRRGDTINAESVPLVNAPSPGKIRDENTISSRIPSRRDDTINAESVPLVNASFSHWALGASGHQAHTGLNPSFSHYQSTSNTEVIAMGASISHVDAYANEHENSIRVDMSLSHWLKSSSKYNETQRSADSRNQSKGLPNSTMKDNENQQVKQHSTSFEQKLDKALETQGILLQKKIFADSLTAH</sequence>
<dbReference type="InterPro" id="IPR039300">
    <property type="entry name" value="JASON"/>
</dbReference>
<feature type="region of interest" description="Disordered" evidence="1">
    <location>
        <begin position="176"/>
        <end position="203"/>
    </location>
</feature>
<dbReference type="GO" id="GO:0007142">
    <property type="term" value="P:male meiosis II"/>
    <property type="evidence" value="ECO:0007669"/>
    <property type="project" value="InterPro"/>
</dbReference>
<evidence type="ECO:0000256" key="1">
    <source>
        <dbReference type="SAM" id="MobiDB-lite"/>
    </source>
</evidence>
<feature type="compositionally biased region" description="Polar residues" evidence="1">
    <location>
        <begin position="187"/>
        <end position="196"/>
    </location>
</feature>
<feature type="compositionally biased region" description="Basic and acidic residues" evidence="1">
    <location>
        <begin position="249"/>
        <end position="261"/>
    </location>
</feature>
<evidence type="ECO:0000313" key="3">
    <source>
        <dbReference type="Proteomes" id="UP000825935"/>
    </source>
</evidence>
<dbReference type="PANTHER" id="PTHR33318">
    <property type="entry name" value="ASPARTYL/GLUTAMYL-TRNA(ASN/GLN) AMIDOTRANSFERASE SUBUNIT"/>
    <property type="match status" value="1"/>
</dbReference>
<feature type="compositionally biased region" description="Polar residues" evidence="1">
    <location>
        <begin position="441"/>
        <end position="452"/>
    </location>
</feature>
<dbReference type="Proteomes" id="UP000825935">
    <property type="component" value="Chromosome 13"/>
</dbReference>
<feature type="region of interest" description="Disordered" evidence="1">
    <location>
        <begin position="416"/>
        <end position="452"/>
    </location>
</feature>
<protein>
    <submittedName>
        <fullName evidence="2">Uncharacterized protein</fullName>
    </submittedName>
</protein>
<gene>
    <name evidence="2" type="ORF">KP509_13G036500</name>
</gene>
<evidence type="ECO:0000313" key="2">
    <source>
        <dbReference type="EMBL" id="KAH7421020.1"/>
    </source>
</evidence>
<feature type="region of interest" description="Disordered" evidence="1">
    <location>
        <begin position="245"/>
        <end position="266"/>
    </location>
</feature>
<proteinExistence type="predicted"/>
<accession>A0A8T2TEQ2</accession>